<evidence type="ECO:0000313" key="1">
    <source>
        <dbReference type="EMBL" id="OAQ35849.1"/>
    </source>
</evidence>
<gene>
    <name evidence="1" type="ORF">K457DRAFT_13084</name>
</gene>
<proteinExistence type="predicted"/>
<dbReference type="EMBL" id="KV442013">
    <property type="protein sequence ID" value="OAQ35849.1"/>
    <property type="molecule type" value="Genomic_DNA"/>
</dbReference>
<protein>
    <submittedName>
        <fullName evidence="1">Uncharacterized protein</fullName>
    </submittedName>
</protein>
<sequence>MATRHEALEIPEILRRIASHLPVGSPDFTSCLQTCSSFHTILTPLLYNTLTLCPLEHKRPSPDAVQRYIHLVGHLKFDFFISAQYLRLGFKNLHSITVSNRRVPGKNEDYVFTQVGMDSELMEALLVVIRENPALRRWTLWNPRPRPSAEVWRELSSLKKRDPPATGGQPAPVQPGLYCGVDILDLTQISVTHEAKHWFLRACADAKELRMMAVAFMVANGKPDNCQSFLQLEKRPPQGRKVEIGEFTGYNVIDQLTFLSHLVEAWSITWTSPAAGCLPVQTLPLPTLADLKQFIKPTTWPKLRALDLTGIPGRQLVKFSDECIAHILDCVPDSQLEQFKLLGSTFGPLGAKTLRRQFSCLQDLRLEPDGIDAQSEFLQEVMESCPKLQVLRAGMFSVRHMRHGKEWVCLGLKELAVHVDLESDRDGAVINKNVHKDPAYWNKYSSSRRYVFARLGKLTELVELDTSMPHYFSGRGMSYVHLSHSYRHPYWTLDYQLPHGLDELAGLKKLERLCFSNTYQDLLQTDLEWMIENWPRLKVVTGDLVRGVERHKELAAFLKERGGIQMGQAHGA</sequence>
<accession>A0A197KHM3</accession>
<keyword evidence="2" id="KW-1185">Reference proteome</keyword>
<dbReference type="SUPFAM" id="SSF52047">
    <property type="entry name" value="RNI-like"/>
    <property type="match status" value="1"/>
</dbReference>
<dbReference type="Gene3D" id="3.80.10.10">
    <property type="entry name" value="Ribonuclease Inhibitor"/>
    <property type="match status" value="1"/>
</dbReference>
<reference evidence="1 2" key="1">
    <citation type="submission" date="2016-05" db="EMBL/GenBank/DDBJ databases">
        <title>Genome sequencing reveals origins of a unique bacterial endosymbiosis in the earliest lineages of terrestrial Fungi.</title>
        <authorList>
            <consortium name="DOE Joint Genome Institute"/>
            <person name="Uehling J."/>
            <person name="Gryganskyi A."/>
            <person name="Hameed K."/>
            <person name="Tschaplinski T."/>
            <person name="Misztal P."/>
            <person name="Wu S."/>
            <person name="Desiro A."/>
            <person name="Vande Pol N."/>
            <person name="Du Z.-Y."/>
            <person name="Zienkiewicz A."/>
            <person name="Zienkiewicz K."/>
            <person name="Morin E."/>
            <person name="Tisserant E."/>
            <person name="Splivallo R."/>
            <person name="Hainaut M."/>
            <person name="Henrissat B."/>
            <person name="Ohm R."/>
            <person name="Kuo A."/>
            <person name="Yan J."/>
            <person name="Lipzen A."/>
            <person name="Nolan M."/>
            <person name="Labutti K."/>
            <person name="Barry K."/>
            <person name="Goldstein A."/>
            <person name="Labbe J."/>
            <person name="Schadt C."/>
            <person name="Tuskan G."/>
            <person name="Grigoriev I."/>
            <person name="Martin F."/>
            <person name="Vilgalys R."/>
            <person name="Bonito G."/>
        </authorList>
    </citation>
    <scope>NUCLEOTIDE SEQUENCE [LARGE SCALE GENOMIC DNA]</scope>
    <source>
        <strain evidence="1 2">AG-77</strain>
    </source>
</reference>
<dbReference type="InterPro" id="IPR032675">
    <property type="entry name" value="LRR_dom_sf"/>
</dbReference>
<dbReference type="AlphaFoldDB" id="A0A197KHM3"/>
<organism evidence="1 2">
    <name type="scientific">Linnemannia elongata AG-77</name>
    <dbReference type="NCBI Taxonomy" id="1314771"/>
    <lineage>
        <taxon>Eukaryota</taxon>
        <taxon>Fungi</taxon>
        <taxon>Fungi incertae sedis</taxon>
        <taxon>Mucoromycota</taxon>
        <taxon>Mortierellomycotina</taxon>
        <taxon>Mortierellomycetes</taxon>
        <taxon>Mortierellales</taxon>
        <taxon>Mortierellaceae</taxon>
        <taxon>Linnemannia</taxon>
    </lineage>
</organism>
<dbReference type="OrthoDB" id="2355469at2759"/>
<name>A0A197KHM3_9FUNG</name>
<evidence type="ECO:0000313" key="2">
    <source>
        <dbReference type="Proteomes" id="UP000078512"/>
    </source>
</evidence>
<dbReference type="Proteomes" id="UP000078512">
    <property type="component" value="Unassembled WGS sequence"/>
</dbReference>